<sequence>MAQARSCKVVRSCEEAVILWRSGYRRADGDNDGIPCENVCRSKREVDEIRRRIGC</sequence>
<dbReference type="EMBL" id="JADGMQ010000013">
    <property type="protein sequence ID" value="MBI1622055.1"/>
    <property type="molecule type" value="Genomic_DNA"/>
</dbReference>
<reference evidence="2 3" key="1">
    <citation type="submission" date="2020-10" db="EMBL/GenBank/DDBJ databases">
        <title>Aquamicrobium zhengzhouensis sp. nov., a exopolysaccharide producing bacterium isolated from farmland soil.</title>
        <authorList>
            <person name="Wang X."/>
        </authorList>
    </citation>
    <scope>NUCLEOTIDE SEQUENCE [LARGE SCALE GENOMIC DNA]</scope>
    <source>
        <strain evidence="3">cd-1</strain>
    </source>
</reference>
<name>A0ABS0SFH8_9HYPH</name>
<gene>
    <name evidence="2" type="ORF">IOD40_15460</name>
</gene>
<dbReference type="InterPro" id="IPR008613">
    <property type="entry name" value="Excalibur_Ca-bd_domain"/>
</dbReference>
<protein>
    <submittedName>
        <fullName evidence="2">Excalibur calcium-binding domain-containing protein</fullName>
    </submittedName>
</protein>
<evidence type="ECO:0000313" key="3">
    <source>
        <dbReference type="Proteomes" id="UP000601789"/>
    </source>
</evidence>
<accession>A0ABS0SFH8</accession>
<keyword evidence="3" id="KW-1185">Reference proteome</keyword>
<evidence type="ECO:0000259" key="1">
    <source>
        <dbReference type="Pfam" id="PF05901"/>
    </source>
</evidence>
<comment type="caution">
    <text evidence="2">The sequence shown here is derived from an EMBL/GenBank/DDBJ whole genome shotgun (WGS) entry which is preliminary data.</text>
</comment>
<proteinExistence type="predicted"/>
<dbReference type="RefSeq" id="WP_198477719.1">
    <property type="nucleotide sequence ID" value="NZ_JADGMQ010000013.1"/>
</dbReference>
<dbReference type="Proteomes" id="UP000601789">
    <property type="component" value="Unassembled WGS sequence"/>
</dbReference>
<evidence type="ECO:0000313" key="2">
    <source>
        <dbReference type="EMBL" id="MBI1622055.1"/>
    </source>
</evidence>
<organism evidence="2 3">
    <name type="scientific">Aquamicrobium zhengzhouense</name>
    <dbReference type="NCBI Taxonomy" id="2781738"/>
    <lineage>
        <taxon>Bacteria</taxon>
        <taxon>Pseudomonadati</taxon>
        <taxon>Pseudomonadota</taxon>
        <taxon>Alphaproteobacteria</taxon>
        <taxon>Hyphomicrobiales</taxon>
        <taxon>Phyllobacteriaceae</taxon>
        <taxon>Aquamicrobium</taxon>
    </lineage>
</organism>
<feature type="domain" description="Excalibur calcium-binding" evidence="1">
    <location>
        <begin position="5"/>
        <end position="37"/>
    </location>
</feature>
<dbReference type="Pfam" id="PF05901">
    <property type="entry name" value="Excalibur"/>
    <property type="match status" value="1"/>
</dbReference>